<proteinExistence type="predicted"/>
<feature type="signal peptide" evidence="1">
    <location>
        <begin position="1"/>
        <end position="31"/>
    </location>
</feature>
<dbReference type="EMBL" id="PSQE01000003">
    <property type="protein sequence ID" value="RHN70588.1"/>
    <property type="molecule type" value="Genomic_DNA"/>
</dbReference>
<dbReference type="Proteomes" id="UP000002051">
    <property type="component" value="Chromosome 3"/>
</dbReference>
<feature type="chain" id="PRO_5014572795" evidence="1">
    <location>
        <begin position="32"/>
        <end position="136"/>
    </location>
</feature>
<dbReference type="EnsemblPlants" id="AES73567">
    <property type="protein sequence ID" value="AES73567"/>
    <property type="gene ID" value="MTR_3g106260"/>
</dbReference>
<sequence>MVSHYQISLTFSLSLSLSLYLLLLSLPNTSLHTVTCSSSSTTQSAPLASSPSSPTLLPHHHRHAKLEATTLCLIEPDGIIIHSLPLSTITISGAAGGGDFGLKQLIFNYVCFQGNKLCFAVERLFCYGSFSGFYSF</sequence>
<accession>G7J9W7</accession>
<keyword evidence="2" id="KW-0472">Membrane</keyword>
<reference evidence="4" key="3">
    <citation type="submission" date="2015-04" db="UniProtKB">
        <authorList>
            <consortium name="EnsemblPlants"/>
        </authorList>
    </citation>
    <scope>IDENTIFICATION</scope>
    <source>
        <strain evidence="4">cv. Jemalong A17</strain>
    </source>
</reference>
<keyword evidence="2" id="KW-0812">Transmembrane</keyword>
<dbReference type="HOGENOM" id="CLU_1878495_0_0_1"/>
<protein>
    <submittedName>
        <fullName evidence="2">Transmembrane protein, putative</fullName>
    </submittedName>
</protein>
<evidence type="ECO:0000313" key="2">
    <source>
        <dbReference type="EMBL" id="AES73567.1"/>
    </source>
</evidence>
<dbReference type="PaxDb" id="3880-AES73567"/>
<evidence type="ECO:0000256" key="1">
    <source>
        <dbReference type="SAM" id="SignalP"/>
    </source>
</evidence>
<reference evidence="3" key="5">
    <citation type="journal article" date="2018" name="Nat. Plants">
        <title>Whole-genome landscape of Medicago truncatula symbiotic genes.</title>
        <authorList>
            <person name="Pecrix Y."/>
            <person name="Gamas P."/>
            <person name="Carrere S."/>
        </authorList>
    </citation>
    <scope>NUCLEOTIDE SEQUENCE</scope>
    <source>
        <tissue evidence="3">Leaves</tissue>
    </source>
</reference>
<reference evidence="6" key="4">
    <citation type="journal article" date="2018" name="Nat. Plants">
        <title>Whole-genome landscape of Medicago truncatula symbiotic genes.</title>
        <authorList>
            <person name="Pecrix Y."/>
            <person name="Staton S.E."/>
            <person name="Sallet E."/>
            <person name="Lelandais-Briere C."/>
            <person name="Moreau S."/>
            <person name="Carrere S."/>
            <person name="Blein T."/>
            <person name="Jardinaud M.F."/>
            <person name="Latrasse D."/>
            <person name="Zouine M."/>
            <person name="Zahm M."/>
            <person name="Kreplak J."/>
            <person name="Mayjonade B."/>
            <person name="Satge C."/>
            <person name="Perez M."/>
            <person name="Cauet S."/>
            <person name="Marande W."/>
            <person name="Chantry-Darmon C."/>
            <person name="Lopez-Roques C."/>
            <person name="Bouchez O."/>
            <person name="Berard A."/>
            <person name="Debelle F."/>
            <person name="Munos S."/>
            <person name="Bendahmane A."/>
            <person name="Berges H."/>
            <person name="Niebel A."/>
            <person name="Buitink J."/>
            <person name="Frugier F."/>
            <person name="Benhamed M."/>
            <person name="Crespi M."/>
            <person name="Gouzy J."/>
            <person name="Gamas P."/>
        </authorList>
    </citation>
    <scope>NUCLEOTIDE SEQUENCE [LARGE SCALE GENOMIC DNA]</scope>
    <source>
        <strain evidence="6">cv. Jemalong A17</strain>
    </source>
</reference>
<dbReference type="EMBL" id="CM001219">
    <property type="protein sequence ID" value="AES73567.1"/>
    <property type="molecule type" value="Genomic_DNA"/>
</dbReference>
<keyword evidence="5" id="KW-1185">Reference proteome</keyword>
<evidence type="ECO:0000313" key="4">
    <source>
        <dbReference type="EnsemblPlants" id="AES73567"/>
    </source>
</evidence>
<keyword evidence="1" id="KW-0732">Signal</keyword>
<dbReference type="AlphaFoldDB" id="G7J9W7"/>
<evidence type="ECO:0000313" key="3">
    <source>
        <dbReference type="EMBL" id="RHN70588.1"/>
    </source>
</evidence>
<evidence type="ECO:0000313" key="5">
    <source>
        <dbReference type="Proteomes" id="UP000002051"/>
    </source>
</evidence>
<organism evidence="2 5">
    <name type="scientific">Medicago truncatula</name>
    <name type="common">Barrel medic</name>
    <name type="synonym">Medicago tribuloides</name>
    <dbReference type="NCBI Taxonomy" id="3880"/>
    <lineage>
        <taxon>Eukaryota</taxon>
        <taxon>Viridiplantae</taxon>
        <taxon>Streptophyta</taxon>
        <taxon>Embryophyta</taxon>
        <taxon>Tracheophyta</taxon>
        <taxon>Spermatophyta</taxon>
        <taxon>Magnoliopsida</taxon>
        <taxon>eudicotyledons</taxon>
        <taxon>Gunneridae</taxon>
        <taxon>Pentapetalae</taxon>
        <taxon>rosids</taxon>
        <taxon>fabids</taxon>
        <taxon>Fabales</taxon>
        <taxon>Fabaceae</taxon>
        <taxon>Papilionoideae</taxon>
        <taxon>50 kb inversion clade</taxon>
        <taxon>NPAAA clade</taxon>
        <taxon>Hologalegina</taxon>
        <taxon>IRL clade</taxon>
        <taxon>Trifolieae</taxon>
        <taxon>Medicago</taxon>
    </lineage>
</organism>
<dbReference type="Gramene" id="rna19184">
    <property type="protein sequence ID" value="RHN70588.1"/>
    <property type="gene ID" value="gene19184"/>
</dbReference>
<reference evidence="2 5" key="1">
    <citation type="journal article" date="2011" name="Nature">
        <title>The Medicago genome provides insight into the evolution of rhizobial symbioses.</title>
        <authorList>
            <person name="Young N.D."/>
            <person name="Debelle F."/>
            <person name="Oldroyd G.E."/>
            <person name="Geurts R."/>
            <person name="Cannon S.B."/>
            <person name="Udvardi M.K."/>
            <person name="Benedito V.A."/>
            <person name="Mayer K.F."/>
            <person name="Gouzy J."/>
            <person name="Schoof H."/>
            <person name="Van de Peer Y."/>
            <person name="Proost S."/>
            <person name="Cook D.R."/>
            <person name="Meyers B.C."/>
            <person name="Spannagl M."/>
            <person name="Cheung F."/>
            <person name="De Mita S."/>
            <person name="Krishnakumar V."/>
            <person name="Gundlach H."/>
            <person name="Zhou S."/>
            <person name="Mudge J."/>
            <person name="Bharti A.K."/>
            <person name="Murray J.D."/>
            <person name="Naoumkina M.A."/>
            <person name="Rosen B."/>
            <person name="Silverstein K.A."/>
            <person name="Tang H."/>
            <person name="Rombauts S."/>
            <person name="Zhao P.X."/>
            <person name="Zhou P."/>
            <person name="Barbe V."/>
            <person name="Bardou P."/>
            <person name="Bechner M."/>
            <person name="Bellec A."/>
            <person name="Berger A."/>
            <person name="Berges H."/>
            <person name="Bidwell S."/>
            <person name="Bisseling T."/>
            <person name="Choisne N."/>
            <person name="Couloux A."/>
            <person name="Denny R."/>
            <person name="Deshpande S."/>
            <person name="Dai X."/>
            <person name="Doyle J.J."/>
            <person name="Dudez A.M."/>
            <person name="Farmer A.D."/>
            <person name="Fouteau S."/>
            <person name="Franken C."/>
            <person name="Gibelin C."/>
            <person name="Gish J."/>
            <person name="Goldstein S."/>
            <person name="Gonzalez A.J."/>
            <person name="Green P.J."/>
            <person name="Hallab A."/>
            <person name="Hartog M."/>
            <person name="Hua A."/>
            <person name="Humphray S.J."/>
            <person name="Jeong D.H."/>
            <person name="Jing Y."/>
            <person name="Jocker A."/>
            <person name="Kenton S.M."/>
            <person name="Kim D.J."/>
            <person name="Klee K."/>
            <person name="Lai H."/>
            <person name="Lang C."/>
            <person name="Lin S."/>
            <person name="Macmil S.L."/>
            <person name="Magdelenat G."/>
            <person name="Matthews L."/>
            <person name="McCorrison J."/>
            <person name="Monaghan E.L."/>
            <person name="Mun J.H."/>
            <person name="Najar F.Z."/>
            <person name="Nicholson C."/>
            <person name="Noirot C."/>
            <person name="O'Bleness M."/>
            <person name="Paule C.R."/>
            <person name="Poulain J."/>
            <person name="Prion F."/>
            <person name="Qin B."/>
            <person name="Qu C."/>
            <person name="Retzel E.F."/>
            <person name="Riddle C."/>
            <person name="Sallet E."/>
            <person name="Samain S."/>
            <person name="Samson N."/>
            <person name="Sanders I."/>
            <person name="Saurat O."/>
            <person name="Scarpelli C."/>
            <person name="Schiex T."/>
            <person name="Segurens B."/>
            <person name="Severin A.J."/>
            <person name="Sherrier D.J."/>
            <person name="Shi R."/>
            <person name="Sims S."/>
            <person name="Singer S.R."/>
            <person name="Sinharoy S."/>
            <person name="Sterck L."/>
            <person name="Viollet A."/>
            <person name="Wang B.B."/>
            <person name="Wang K."/>
            <person name="Wang M."/>
            <person name="Wang X."/>
            <person name="Warfsmann J."/>
            <person name="Weissenbach J."/>
            <person name="White D.D."/>
            <person name="White J.D."/>
            <person name="Wiley G.B."/>
            <person name="Wincker P."/>
            <person name="Xing Y."/>
            <person name="Yang L."/>
            <person name="Yao Z."/>
            <person name="Ying F."/>
            <person name="Zhai J."/>
            <person name="Zhou L."/>
            <person name="Zuber A."/>
            <person name="Denarie J."/>
            <person name="Dixon R.A."/>
            <person name="May G.D."/>
            <person name="Schwartz D.C."/>
            <person name="Rogers J."/>
            <person name="Quetier F."/>
            <person name="Town C.D."/>
            <person name="Roe B.A."/>
        </authorList>
    </citation>
    <scope>NUCLEOTIDE SEQUENCE [LARGE SCALE GENOMIC DNA]</scope>
    <source>
        <strain evidence="2">A17</strain>
        <strain evidence="4 5">cv. Jemalong A17</strain>
    </source>
</reference>
<evidence type="ECO:0000313" key="6">
    <source>
        <dbReference type="Proteomes" id="UP000265566"/>
    </source>
</evidence>
<reference evidence="2 5" key="2">
    <citation type="journal article" date="2014" name="BMC Genomics">
        <title>An improved genome release (version Mt4.0) for the model legume Medicago truncatula.</title>
        <authorList>
            <person name="Tang H."/>
            <person name="Krishnakumar V."/>
            <person name="Bidwell S."/>
            <person name="Rosen B."/>
            <person name="Chan A."/>
            <person name="Zhou S."/>
            <person name="Gentzbittel L."/>
            <person name="Childs K.L."/>
            <person name="Yandell M."/>
            <person name="Gundlach H."/>
            <person name="Mayer K.F."/>
            <person name="Schwartz D.C."/>
            <person name="Town C.D."/>
        </authorList>
    </citation>
    <scope>GENOME REANNOTATION</scope>
    <source>
        <strain evidence="4 5">cv. Jemalong A17</strain>
    </source>
</reference>
<name>G7J9W7_MEDTR</name>
<gene>
    <name evidence="2" type="ordered locus">MTR_3g106260</name>
    <name evidence="3" type="ORF">MtrunA17_Chr3g0137151</name>
</gene>
<dbReference type="Proteomes" id="UP000265566">
    <property type="component" value="Chromosome 3"/>
</dbReference>